<feature type="region of interest" description="Disordered" evidence="5">
    <location>
        <begin position="477"/>
        <end position="518"/>
    </location>
</feature>
<feature type="compositionally biased region" description="Polar residues" evidence="5">
    <location>
        <begin position="1"/>
        <end position="10"/>
    </location>
</feature>
<keyword evidence="4 6" id="KW-0472">Membrane</keyword>
<dbReference type="PANTHER" id="PTHR23112">
    <property type="entry name" value="G PROTEIN-COUPLED RECEPTOR 157-RELATED"/>
    <property type="match status" value="1"/>
</dbReference>
<evidence type="ECO:0000313" key="8">
    <source>
        <dbReference type="Proteomes" id="UP001063166"/>
    </source>
</evidence>
<dbReference type="Gene3D" id="1.20.1070.10">
    <property type="entry name" value="Rhodopsin 7-helix transmembrane proteins"/>
    <property type="match status" value="1"/>
</dbReference>
<reference evidence="7" key="1">
    <citation type="submission" date="2022-07" db="EMBL/GenBank/DDBJ databases">
        <title>The genome of Lyophyllum shimeji provides insight into the initial evolution of ectomycorrhizal fungal genome.</title>
        <authorList>
            <person name="Kobayashi Y."/>
            <person name="Shibata T."/>
            <person name="Hirakawa H."/>
            <person name="Shigenobu S."/>
            <person name="Nishiyama T."/>
            <person name="Yamada A."/>
            <person name="Hasebe M."/>
            <person name="Kawaguchi M."/>
        </authorList>
    </citation>
    <scope>NUCLEOTIDE SEQUENCE</scope>
    <source>
        <strain evidence="7">AT787</strain>
    </source>
</reference>
<dbReference type="GO" id="GO:0007189">
    <property type="term" value="P:adenylate cyclase-activating G protein-coupled receptor signaling pathway"/>
    <property type="evidence" value="ECO:0007669"/>
    <property type="project" value="TreeGrafter"/>
</dbReference>
<feature type="transmembrane region" description="Helical" evidence="6">
    <location>
        <begin position="296"/>
        <end position="319"/>
    </location>
</feature>
<dbReference type="AlphaFoldDB" id="A0A9P3PWP5"/>
<feature type="compositionally biased region" description="Basic and acidic residues" evidence="5">
    <location>
        <begin position="509"/>
        <end position="518"/>
    </location>
</feature>
<feature type="region of interest" description="Disordered" evidence="5">
    <location>
        <begin position="333"/>
        <end position="354"/>
    </location>
</feature>
<evidence type="ECO:0008006" key="9">
    <source>
        <dbReference type="Google" id="ProtNLM"/>
    </source>
</evidence>
<keyword evidence="8" id="KW-1185">Reference proteome</keyword>
<dbReference type="GO" id="GO:0004930">
    <property type="term" value="F:G protein-coupled receptor activity"/>
    <property type="evidence" value="ECO:0007669"/>
    <property type="project" value="TreeGrafter"/>
</dbReference>
<feature type="compositionally biased region" description="Low complexity" evidence="5">
    <location>
        <begin position="482"/>
        <end position="494"/>
    </location>
</feature>
<dbReference type="Proteomes" id="UP001063166">
    <property type="component" value="Unassembled WGS sequence"/>
</dbReference>
<dbReference type="OrthoDB" id="3251871at2759"/>
<feature type="transmembrane region" description="Helical" evidence="6">
    <location>
        <begin position="133"/>
        <end position="158"/>
    </location>
</feature>
<evidence type="ECO:0000256" key="5">
    <source>
        <dbReference type="SAM" id="MobiDB-lite"/>
    </source>
</evidence>
<feature type="compositionally biased region" description="Pro residues" evidence="5">
    <location>
        <begin position="13"/>
        <end position="22"/>
    </location>
</feature>
<gene>
    <name evidence="7" type="ORF">LshimejAT787_1200350</name>
</gene>
<sequence length="518" mass="56306">MYSTRRTSGSHPLIPPDPALSPPASVLPPPASVLVPPDSPFLHRRIPDSRFIVAPRAPHITIQFLQGKGSLDLFSLDLPLPASCESASVQGSPLQKLNDLPRNLTSYLRLAPFGPPTAQSMSSDSYTITDAEIAVAGVLAYACTIPGTIVCGLVLIAYGLTALSPIARKSFDRVSFRLLVYSLVFNVLFGIAYAATPTSPSKGCDVGAFAVNFTLCFATFFTTCIAINLQLVLVHGYNGQNLEKYYLIGTTLLSLALNIPTVALHQFGWNELSATCWYSNPDDKARLRWIIGTQSFWISLAATIETICSSVVLAWMYHFQRDIKTLNRSAESTVEKSGGTKHTKSTTKSRRSSLLSHDPRYKTIILRIALYPIVSLMMNFSTVILDLNMSIVGVNTQADYRLLVADLILYGLRTLAYGLLAASDPSFVNALREVHVIKAGKTIVSDRTITAMEFASKKPATVQSQAGGATVMEADLELQQGSSSDATTSEVSSEGQIDSRLSTPEDEEKEMRNIARQL</sequence>
<protein>
    <recommendedName>
        <fullName evidence="9">G-protein coupled receptors family 2 profile 2 domain-containing protein</fullName>
    </recommendedName>
</protein>
<keyword evidence="3 6" id="KW-1133">Transmembrane helix</keyword>
<feature type="transmembrane region" description="Helical" evidence="6">
    <location>
        <begin position="208"/>
        <end position="233"/>
    </location>
</feature>
<comment type="caution">
    <text evidence="7">The sequence shown here is derived from an EMBL/GenBank/DDBJ whole genome shotgun (WGS) entry which is preliminary data.</text>
</comment>
<accession>A0A9P3PWP5</accession>
<feature type="region of interest" description="Disordered" evidence="5">
    <location>
        <begin position="1"/>
        <end position="22"/>
    </location>
</feature>
<evidence type="ECO:0000256" key="1">
    <source>
        <dbReference type="ARBA" id="ARBA00004141"/>
    </source>
</evidence>
<dbReference type="GO" id="GO:0005886">
    <property type="term" value="C:plasma membrane"/>
    <property type="evidence" value="ECO:0007669"/>
    <property type="project" value="TreeGrafter"/>
</dbReference>
<dbReference type="PANTHER" id="PTHR23112:SF0">
    <property type="entry name" value="TRANSMEMBRANE PROTEIN 116"/>
    <property type="match status" value="1"/>
</dbReference>
<evidence type="ECO:0000256" key="4">
    <source>
        <dbReference type="ARBA" id="ARBA00023136"/>
    </source>
</evidence>
<feature type="transmembrane region" description="Helical" evidence="6">
    <location>
        <begin position="400"/>
        <end position="422"/>
    </location>
</feature>
<proteinExistence type="predicted"/>
<dbReference type="EMBL" id="BRPK01000012">
    <property type="protein sequence ID" value="GLB42586.1"/>
    <property type="molecule type" value="Genomic_DNA"/>
</dbReference>
<evidence type="ECO:0000256" key="3">
    <source>
        <dbReference type="ARBA" id="ARBA00022989"/>
    </source>
</evidence>
<keyword evidence="2 6" id="KW-0812">Transmembrane</keyword>
<evidence type="ECO:0000256" key="2">
    <source>
        <dbReference type="ARBA" id="ARBA00022692"/>
    </source>
</evidence>
<organism evidence="7 8">
    <name type="scientific">Lyophyllum shimeji</name>
    <name type="common">Hon-shimeji</name>
    <name type="synonym">Tricholoma shimeji</name>
    <dbReference type="NCBI Taxonomy" id="47721"/>
    <lineage>
        <taxon>Eukaryota</taxon>
        <taxon>Fungi</taxon>
        <taxon>Dikarya</taxon>
        <taxon>Basidiomycota</taxon>
        <taxon>Agaricomycotina</taxon>
        <taxon>Agaricomycetes</taxon>
        <taxon>Agaricomycetidae</taxon>
        <taxon>Agaricales</taxon>
        <taxon>Tricholomatineae</taxon>
        <taxon>Lyophyllaceae</taxon>
        <taxon>Lyophyllum</taxon>
    </lineage>
</organism>
<feature type="transmembrane region" description="Helical" evidence="6">
    <location>
        <begin position="364"/>
        <end position="385"/>
    </location>
</feature>
<feature type="compositionally biased region" description="Basic residues" evidence="5">
    <location>
        <begin position="339"/>
        <end position="351"/>
    </location>
</feature>
<name>A0A9P3PWP5_LYOSH</name>
<comment type="subcellular location">
    <subcellularLocation>
        <location evidence="1">Membrane</location>
        <topology evidence="1">Multi-pass membrane protein</topology>
    </subcellularLocation>
</comment>
<evidence type="ECO:0000256" key="6">
    <source>
        <dbReference type="SAM" id="Phobius"/>
    </source>
</evidence>
<feature type="transmembrane region" description="Helical" evidence="6">
    <location>
        <begin position="245"/>
        <end position="264"/>
    </location>
</feature>
<evidence type="ECO:0000313" key="7">
    <source>
        <dbReference type="EMBL" id="GLB42586.1"/>
    </source>
</evidence>
<feature type="transmembrane region" description="Helical" evidence="6">
    <location>
        <begin position="178"/>
        <end position="196"/>
    </location>
</feature>